<evidence type="ECO:0000313" key="2">
    <source>
        <dbReference type="EMBL" id="SDY17551.1"/>
    </source>
</evidence>
<feature type="signal peptide" evidence="1">
    <location>
        <begin position="1"/>
        <end position="28"/>
    </location>
</feature>
<dbReference type="STRING" id="321339.SAMN05444340_10490"/>
<reference evidence="2 3" key="1">
    <citation type="submission" date="2016-10" db="EMBL/GenBank/DDBJ databases">
        <authorList>
            <person name="de Groot N.N."/>
        </authorList>
    </citation>
    <scope>NUCLEOTIDE SEQUENCE [LARGE SCALE GENOMIC DNA]</scope>
    <source>
        <strain evidence="2 3">DSM 26880</strain>
    </source>
</reference>
<organism evidence="2 3">
    <name type="scientific">Citreimonas salinaria</name>
    <dbReference type="NCBI Taxonomy" id="321339"/>
    <lineage>
        <taxon>Bacteria</taxon>
        <taxon>Pseudomonadati</taxon>
        <taxon>Pseudomonadota</taxon>
        <taxon>Alphaproteobacteria</taxon>
        <taxon>Rhodobacterales</taxon>
        <taxon>Roseobacteraceae</taxon>
        <taxon>Citreimonas</taxon>
    </lineage>
</organism>
<evidence type="ECO:0000256" key="1">
    <source>
        <dbReference type="SAM" id="SignalP"/>
    </source>
</evidence>
<dbReference type="Proteomes" id="UP000199286">
    <property type="component" value="Unassembled WGS sequence"/>
</dbReference>
<sequence length="216" mass="22920">MVLPVQAPMTALRVAAAVCLLAALGACANIDSGPNHSPEEVARAAYRDDGPAELTLYTMVDNNTGSGAHTSLLINAPSQRVIFDPSGSVDMPSAPEIDDVLYGITPKVREIYESAHARNTYRVRIQTVLVPSGVADRAMRLAQANGPVGATQCTSATARILRQLPGFESVGSTLFPNTLANRFARLPGVQERVLREDDSDDKARAIAALEAAQPNQ</sequence>
<gene>
    <name evidence="2" type="ORF">SAMN05444340_10490</name>
</gene>
<feature type="chain" id="PRO_5011552908" description="Lipoprotein" evidence="1">
    <location>
        <begin position="29"/>
        <end position="216"/>
    </location>
</feature>
<name>A0A1H3HPW1_9RHOB</name>
<proteinExistence type="predicted"/>
<dbReference type="EMBL" id="FNPF01000004">
    <property type="protein sequence ID" value="SDY17551.1"/>
    <property type="molecule type" value="Genomic_DNA"/>
</dbReference>
<evidence type="ECO:0000313" key="3">
    <source>
        <dbReference type="Proteomes" id="UP000199286"/>
    </source>
</evidence>
<dbReference type="AlphaFoldDB" id="A0A1H3HPW1"/>
<protein>
    <recommendedName>
        <fullName evidence="4">Lipoprotein</fullName>
    </recommendedName>
</protein>
<keyword evidence="3" id="KW-1185">Reference proteome</keyword>
<accession>A0A1H3HPW1</accession>
<evidence type="ECO:0008006" key="4">
    <source>
        <dbReference type="Google" id="ProtNLM"/>
    </source>
</evidence>
<keyword evidence="1" id="KW-0732">Signal</keyword>